<protein>
    <submittedName>
        <fullName evidence="1">Predicted protein</fullName>
    </submittedName>
</protein>
<evidence type="ECO:0000313" key="1">
    <source>
        <dbReference type="EMBL" id="EDQ49439.1"/>
    </source>
</evidence>
<dbReference type="AlphaFoldDB" id="A9U4F9"/>
<proteinExistence type="predicted"/>
<gene>
    <name evidence="1" type="ORF">PHYPADRAFT_101962</name>
</gene>
<dbReference type="EMBL" id="DS545386">
    <property type="protein sequence ID" value="EDQ49439.1"/>
    <property type="molecule type" value="Genomic_DNA"/>
</dbReference>
<organism>
    <name type="scientific">Physcomitrium patens</name>
    <name type="common">Spreading-leaved earth moss</name>
    <name type="synonym">Physcomitrella patens</name>
    <dbReference type="NCBI Taxonomy" id="3218"/>
    <lineage>
        <taxon>Eukaryota</taxon>
        <taxon>Viridiplantae</taxon>
        <taxon>Streptophyta</taxon>
        <taxon>Embryophyta</taxon>
        <taxon>Bryophyta</taxon>
        <taxon>Bryophytina</taxon>
        <taxon>Bryopsida</taxon>
        <taxon>Funariidae</taxon>
        <taxon>Funariales</taxon>
        <taxon>Funariaceae</taxon>
        <taxon>Physcomitrium</taxon>
    </lineage>
</organism>
<name>A9U4F9_PHYPA</name>
<accession>A9U4F9</accession>
<sequence length="295" mass="34001">MRPDLVGQPNADQLREHPSLTMGLLANMRLELVRRLNVVPITGLRFYFRLFRPLCHSKNDLLVKRSLKRSLEGVSNGGSSKGQGFLHALKDKYFLEDADRVTKKLFLEWIERPNRNLQATELLRKFERKYSQLSKVEKLTLEPNKVNLFLQATDGELQGKLELLLEDKKNDKGLTTKWKNVEDVVGLLTKREKRKDRSNIPKIVQAPKAPIRTTPQTMPTVHPSTSLSKKADMEIEEIIRGMRDLQIKLARLEENTSTNNSKSVSKQRYVQRCIWCDDAVVLRAFMLENAPGVWL</sequence>
<reference evidence="1" key="1">
    <citation type="journal article" date="2008" name="Science">
        <title>The Physcomitrella genome reveals evolutionary insights into the conquest of land by plants.</title>
        <authorList>
            <person name="Rensing S."/>
            <person name="Lang D."/>
            <person name="Zimmer A."/>
            <person name="Terry A."/>
            <person name="Salamov A."/>
            <person name="Shapiro H."/>
            <person name="Nishiyama T."/>
            <person name="Perroud P.-F."/>
            <person name="Lindquist E."/>
            <person name="Kamisugi Y."/>
            <person name="Tanahashi T."/>
            <person name="Sakakibara K."/>
            <person name="Fujita T."/>
            <person name="Oishi K."/>
            <person name="Shin-I T."/>
            <person name="Kuroki Y."/>
            <person name="Toyoda A."/>
            <person name="Suzuki Y."/>
            <person name="Hashimoto A."/>
            <person name="Yamaguchi K."/>
            <person name="Sugano A."/>
            <person name="Kohara Y."/>
            <person name="Fujiyama A."/>
            <person name="Anterola A."/>
            <person name="Aoki S."/>
            <person name="Ashton N."/>
            <person name="Barbazuk W.B."/>
            <person name="Barker E."/>
            <person name="Bennetzen J."/>
            <person name="Bezanilla M."/>
            <person name="Blankenship R."/>
            <person name="Cho S.H."/>
            <person name="Dutcher S."/>
            <person name="Estelle M."/>
            <person name="Fawcett J.A."/>
            <person name="Gundlach H."/>
            <person name="Hanada K."/>
            <person name="Heyl A."/>
            <person name="Hicks K.A."/>
            <person name="Hugh J."/>
            <person name="Lohr M."/>
            <person name="Mayer K."/>
            <person name="Melkozernov A."/>
            <person name="Murata T."/>
            <person name="Nelson D."/>
            <person name="Pils B."/>
            <person name="Prigge M."/>
            <person name="Reiss B."/>
            <person name="Renner T."/>
            <person name="Rombauts S."/>
            <person name="Rushton P."/>
            <person name="Sanderfoot A."/>
            <person name="Schween G."/>
            <person name="Shiu S.-H."/>
            <person name="Stueber K."/>
            <person name="Theodoulou F.L."/>
            <person name="Tu H."/>
            <person name="Van de Peer Y."/>
            <person name="Verrier P.J."/>
            <person name="Waters E."/>
            <person name="Wood A."/>
            <person name="Yang L."/>
            <person name="Cove D."/>
            <person name="Cuming A."/>
            <person name="Hasebe M."/>
            <person name="Lucas S."/>
            <person name="Mishler D.B."/>
            <person name="Reski R."/>
            <person name="Grigoriev I."/>
            <person name="Quatrano R.S."/>
            <person name="Boore J.L."/>
        </authorList>
    </citation>
    <scope>NUCLEOTIDE SEQUENCE [LARGE SCALE GENOMIC DNA]</scope>
</reference>